<keyword evidence="2" id="KW-0012">Acyltransferase</keyword>
<sequence length="177" mass="19560">MSLHFACPAPLSALGMAIGPECAADMSALRALLREERWAEFALLPWDDTAKVALLDQQFEAQRRHYALLHPEALFLVLTHQQSVVGRLYLAATDEGDLRVLDILLSSDYRSQGIGTILIGAVLDQARADRRRVLLEVKKGNPAVGLYHRLGFQKFADGGVSWHMAWRPALSDSQASP</sequence>
<accession>A0A9Q9J2I1</accession>
<protein>
    <submittedName>
        <fullName evidence="4">GNAT family N-acetyltransferase</fullName>
    </submittedName>
</protein>
<dbReference type="InterPro" id="IPR016181">
    <property type="entry name" value="Acyl_CoA_acyltransferase"/>
</dbReference>
<proteinExistence type="predicted"/>
<reference evidence="4" key="1">
    <citation type="submission" date="2022-04" db="EMBL/GenBank/DDBJ databases">
        <title>Xanthomonas prunicola pv. tritici, a pathogen causing a previously unreported foliar disease of wheat.</title>
        <authorList>
            <person name="Clavijo F."/>
            <person name="Curland R.D."/>
            <person name="Dill-Macky R."/>
            <person name="Pereyra S."/>
            <person name="Roman-Reyna V."/>
            <person name="Siri M.I."/>
        </authorList>
    </citation>
    <scope>NUCLEOTIDE SEQUENCE</scope>
    <source>
        <strain evidence="4">CIX249</strain>
    </source>
</reference>
<dbReference type="Gene3D" id="3.40.630.30">
    <property type="match status" value="1"/>
</dbReference>
<dbReference type="CDD" id="cd04301">
    <property type="entry name" value="NAT_SF"/>
    <property type="match status" value="1"/>
</dbReference>
<dbReference type="GO" id="GO:0016747">
    <property type="term" value="F:acyltransferase activity, transferring groups other than amino-acyl groups"/>
    <property type="evidence" value="ECO:0007669"/>
    <property type="project" value="InterPro"/>
</dbReference>
<dbReference type="RefSeq" id="WP_252164662.1">
    <property type="nucleotide sequence ID" value="NZ_CP094827.1"/>
</dbReference>
<evidence type="ECO:0000256" key="1">
    <source>
        <dbReference type="ARBA" id="ARBA00022679"/>
    </source>
</evidence>
<dbReference type="EMBL" id="CP096142">
    <property type="protein sequence ID" value="UXA67431.1"/>
    <property type="molecule type" value="Genomic_DNA"/>
</dbReference>
<feature type="domain" description="N-acetyltransferase" evidence="3">
    <location>
        <begin position="27"/>
        <end position="171"/>
    </location>
</feature>
<dbReference type="GeneID" id="75151897"/>
<dbReference type="PANTHER" id="PTHR43800">
    <property type="entry name" value="PEPTIDYL-LYSINE N-ACETYLTRANSFERASE YJAB"/>
    <property type="match status" value="1"/>
</dbReference>
<keyword evidence="1" id="KW-0808">Transferase</keyword>
<dbReference type="PROSITE" id="PS51186">
    <property type="entry name" value="GNAT"/>
    <property type="match status" value="1"/>
</dbReference>
<dbReference type="SUPFAM" id="SSF55729">
    <property type="entry name" value="Acyl-CoA N-acyltransferases (Nat)"/>
    <property type="match status" value="1"/>
</dbReference>
<evidence type="ECO:0000256" key="2">
    <source>
        <dbReference type="ARBA" id="ARBA00023315"/>
    </source>
</evidence>
<dbReference type="AlphaFoldDB" id="A0A9Q9J2I1"/>
<evidence type="ECO:0000313" key="5">
    <source>
        <dbReference type="Proteomes" id="UP001058381"/>
    </source>
</evidence>
<dbReference type="Proteomes" id="UP001058381">
    <property type="component" value="Chromosome"/>
</dbReference>
<dbReference type="InterPro" id="IPR000182">
    <property type="entry name" value="GNAT_dom"/>
</dbReference>
<dbReference type="Pfam" id="PF00583">
    <property type="entry name" value="Acetyltransf_1"/>
    <property type="match status" value="1"/>
</dbReference>
<evidence type="ECO:0000313" key="4">
    <source>
        <dbReference type="EMBL" id="UXA67431.1"/>
    </source>
</evidence>
<name>A0A9Q9J2I1_9XANT</name>
<evidence type="ECO:0000259" key="3">
    <source>
        <dbReference type="PROSITE" id="PS51186"/>
    </source>
</evidence>
<gene>
    <name evidence="4" type="ORF">M0D43_11045</name>
</gene>
<organism evidence="4 5">
    <name type="scientific">Xanthomonas prunicola</name>
    <dbReference type="NCBI Taxonomy" id="2053930"/>
    <lineage>
        <taxon>Bacteria</taxon>
        <taxon>Pseudomonadati</taxon>
        <taxon>Pseudomonadota</taxon>
        <taxon>Gammaproteobacteria</taxon>
        <taxon>Lysobacterales</taxon>
        <taxon>Lysobacteraceae</taxon>
        <taxon>Xanthomonas</taxon>
    </lineage>
</organism>
<dbReference type="PANTHER" id="PTHR43800:SF1">
    <property type="entry name" value="PEPTIDYL-LYSINE N-ACETYLTRANSFERASE YJAB"/>
    <property type="match status" value="1"/>
</dbReference>